<evidence type="ECO:0000256" key="1">
    <source>
        <dbReference type="SAM" id="MobiDB-lite"/>
    </source>
</evidence>
<gene>
    <name evidence="2" type="ORF">LINGLNFE_00070</name>
</gene>
<proteinExistence type="predicted"/>
<protein>
    <recommendedName>
        <fullName evidence="4">Tail protein</fullName>
    </recommendedName>
</protein>
<sequence>MAEKNTSAFRVYQLAVGAESIGFDNQPTGHAKDTENLVFFTELQFTANISYTDQKSKTGTDDTTIEMYNLAPEMRARFKAVGATVMIRAGYDDIFPRNEDTGYVEVDYDALPIVYLGTVLYSYTYKKGADLITKLICSNDKLERATTKTSIAFPAGVAKKTVISNLMKTLDLAVIESDLANVTGIYHNGFTVYGSVSDALTRVCEENGLKWFTFNKQIRVIPAEPTGSGEGWAIGASNIIGSVEGYYRRTRKALKTTTTPTSIGAASEDTQTTESSGSVDFAAMASASSSGGSGGKRPKVIVVKTGVRITVHLDGRIRLGDTVQLSDSIDFDGTYRVKGIAHNLDYTGDRWTTELDLEKVT</sequence>
<evidence type="ECO:0000313" key="3">
    <source>
        <dbReference type="Proteomes" id="UP000270819"/>
    </source>
</evidence>
<feature type="compositionally biased region" description="Polar residues" evidence="1">
    <location>
        <begin position="262"/>
        <end position="276"/>
    </location>
</feature>
<dbReference type="EMBL" id="MG589384">
    <property type="protein sequence ID" value="AYD79578.1"/>
    <property type="molecule type" value="Genomic_DNA"/>
</dbReference>
<evidence type="ECO:0008006" key="4">
    <source>
        <dbReference type="Google" id="ProtNLM"/>
    </source>
</evidence>
<accession>A0A386K4B1</accession>
<evidence type="ECO:0000313" key="2">
    <source>
        <dbReference type="EMBL" id="AYD79578.1"/>
    </source>
</evidence>
<dbReference type="Proteomes" id="UP000270819">
    <property type="component" value="Segment"/>
</dbReference>
<reference evidence="3" key="1">
    <citation type="submission" date="2017-11" db="EMBL/GenBank/DDBJ databases">
        <authorList>
            <person name="Zhao X."/>
        </authorList>
    </citation>
    <scope>NUCLEOTIDE SEQUENCE [LARGE SCALE GENOMIC DNA]</scope>
</reference>
<organism evidence="2 3">
    <name type="scientific">Enterobacter phage phi63_307</name>
    <dbReference type="NCBI Taxonomy" id="2340711"/>
    <lineage>
        <taxon>Viruses</taxon>
        <taxon>Duplodnaviria</taxon>
        <taxon>Heunggongvirae</taxon>
        <taxon>Uroviricota</taxon>
        <taxon>Caudoviricetes</taxon>
        <taxon>Andersonviridae</taxon>
        <taxon>Ounavirinae</taxon>
        <taxon>Kolesnikvirus</taxon>
        <taxon>Kolesnikvirus Ea214</taxon>
    </lineage>
</organism>
<feature type="region of interest" description="Disordered" evidence="1">
    <location>
        <begin position="257"/>
        <end position="276"/>
    </location>
</feature>
<name>A0A386K4B1_9CAUD</name>